<sequence length="223" mass="24199">MALRLRSLPVLVALVLLALPLPLAAGDLTGRARAVDGDTLEVAGQKVRLFGIDAPELDQHCDRGGGRWACGRAAREALAEIVGRQRLACAVQDVDRYGRIVALCEAGGEDVAARMVRQGMAVAYRRYSGRYADAEAAARADGIGLWASTYVQPEQYRAERQGTDPQQAGGCRIKGNIARSGSRIYHLPGQADYDATRINERAGERWFCTEAEARAEGFRRAAR</sequence>
<comment type="caution">
    <text evidence="2">The sequence shown here is derived from an EMBL/GenBank/DDBJ whole genome shotgun (WGS) entry which is preliminary data.</text>
</comment>
<dbReference type="Gene3D" id="2.40.50.90">
    <property type="match status" value="1"/>
</dbReference>
<dbReference type="Proteomes" id="UP001517376">
    <property type="component" value="Unassembled WGS sequence"/>
</dbReference>
<feature type="domain" description="TNase-like" evidence="1">
    <location>
        <begin position="33"/>
        <end position="148"/>
    </location>
</feature>
<dbReference type="PANTHER" id="PTHR12302">
    <property type="entry name" value="EBNA2 BINDING PROTEIN P100"/>
    <property type="match status" value="1"/>
</dbReference>
<dbReference type="SUPFAM" id="SSF50199">
    <property type="entry name" value="Staphylococcal nuclease"/>
    <property type="match status" value="1"/>
</dbReference>
<evidence type="ECO:0000313" key="3">
    <source>
        <dbReference type="Proteomes" id="UP001517376"/>
    </source>
</evidence>
<keyword evidence="3" id="KW-1185">Reference proteome</keyword>
<evidence type="ECO:0000259" key="1">
    <source>
        <dbReference type="PROSITE" id="PS50830"/>
    </source>
</evidence>
<organism evidence="2 3">
    <name type="scientific">Paragemmobacter ruber</name>
    <dbReference type="NCBI Taxonomy" id="1985673"/>
    <lineage>
        <taxon>Bacteria</taxon>
        <taxon>Pseudomonadati</taxon>
        <taxon>Pseudomonadota</taxon>
        <taxon>Alphaproteobacteria</taxon>
        <taxon>Rhodobacterales</taxon>
        <taxon>Paracoccaceae</taxon>
        <taxon>Paragemmobacter</taxon>
    </lineage>
</organism>
<dbReference type="PANTHER" id="PTHR12302:SF26">
    <property type="entry name" value="BLR1266 PROTEIN"/>
    <property type="match status" value="1"/>
</dbReference>
<accession>A0ABW9Y178</accession>
<dbReference type="EMBL" id="JAAATW010000001">
    <property type="protein sequence ID" value="NBE06234.1"/>
    <property type="molecule type" value="Genomic_DNA"/>
</dbReference>
<dbReference type="InterPro" id="IPR035437">
    <property type="entry name" value="SNase_OB-fold_sf"/>
</dbReference>
<name>A0ABW9Y178_9RHOB</name>
<gene>
    <name evidence="2" type="ORF">GU920_01700</name>
</gene>
<proteinExistence type="predicted"/>
<dbReference type="InterPro" id="IPR016071">
    <property type="entry name" value="Staphylococal_nuclease_OB-fold"/>
</dbReference>
<dbReference type="PROSITE" id="PS50830">
    <property type="entry name" value="TNASE_3"/>
    <property type="match status" value="1"/>
</dbReference>
<evidence type="ECO:0000313" key="2">
    <source>
        <dbReference type="EMBL" id="NBE06234.1"/>
    </source>
</evidence>
<dbReference type="SMART" id="SM00318">
    <property type="entry name" value="SNc"/>
    <property type="match status" value="1"/>
</dbReference>
<reference evidence="3" key="1">
    <citation type="submission" date="2020-01" db="EMBL/GenBank/DDBJ databases">
        <title>Sphingomonas sp. strain CSW-10.</title>
        <authorList>
            <person name="Chen W.-M."/>
        </authorList>
    </citation>
    <scope>NUCLEOTIDE SEQUENCE [LARGE SCALE GENOMIC DNA]</scope>
    <source>
        <strain evidence="3">CCP-1</strain>
    </source>
</reference>
<dbReference type="Pfam" id="PF00565">
    <property type="entry name" value="SNase"/>
    <property type="match status" value="1"/>
</dbReference>
<dbReference type="RefSeq" id="WP_161765254.1">
    <property type="nucleotide sequence ID" value="NZ_JAAATW010000001.1"/>
</dbReference>
<protein>
    <submittedName>
        <fullName evidence="2">Thermonuclease family protein</fullName>
    </submittedName>
</protein>